<sequence>MLNFKGWGGKSSKEITVKNMRNIGRMLYSYLIQKQVYYRSRTMLQLCNKTYQKCLVWTIAILLITVHISEQSSPGMKRKIDCRKYIYAPRCRGVGAKRSFPMTNFQDKERDVGNSEHSDRDVLLNYLLSKGEGRDPYYNTRSYSDEPTRY</sequence>
<evidence type="ECO:0000313" key="2">
    <source>
        <dbReference type="Proteomes" id="UP001162480"/>
    </source>
</evidence>
<dbReference type="EMBL" id="OX597820">
    <property type="protein sequence ID" value="CAI9725928.1"/>
    <property type="molecule type" value="Genomic_DNA"/>
</dbReference>
<organism evidence="1 2">
    <name type="scientific">Octopus vulgaris</name>
    <name type="common">Common octopus</name>
    <dbReference type="NCBI Taxonomy" id="6645"/>
    <lineage>
        <taxon>Eukaryota</taxon>
        <taxon>Metazoa</taxon>
        <taxon>Spiralia</taxon>
        <taxon>Lophotrochozoa</taxon>
        <taxon>Mollusca</taxon>
        <taxon>Cephalopoda</taxon>
        <taxon>Coleoidea</taxon>
        <taxon>Octopodiformes</taxon>
        <taxon>Octopoda</taxon>
        <taxon>Incirrata</taxon>
        <taxon>Octopodidae</taxon>
        <taxon>Octopus</taxon>
    </lineage>
</organism>
<protein>
    <submittedName>
        <fullName evidence="1">Uncharacterized protein</fullName>
    </submittedName>
</protein>
<reference evidence="1" key="1">
    <citation type="submission" date="2023-08" db="EMBL/GenBank/DDBJ databases">
        <authorList>
            <person name="Alioto T."/>
            <person name="Alioto T."/>
            <person name="Gomez Garrido J."/>
        </authorList>
    </citation>
    <scope>NUCLEOTIDE SEQUENCE</scope>
</reference>
<gene>
    <name evidence="1" type="ORF">OCTVUL_1B020766</name>
</gene>
<dbReference type="AlphaFoldDB" id="A0AA36B0Y4"/>
<proteinExistence type="predicted"/>
<accession>A0AA36B0Y4</accession>
<dbReference type="Proteomes" id="UP001162480">
    <property type="component" value="Chromosome 7"/>
</dbReference>
<keyword evidence="2" id="KW-1185">Reference proteome</keyword>
<name>A0AA36B0Y4_OCTVU</name>
<evidence type="ECO:0000313" key="1">
    <source>
        <dbReference type="EMBL" id="CAI9725928.1"/>
    </source>
</evidence>